<name>A0A8H7E9M3_9EURO</name>
<feature type="region of interest" description="Disordered" evidence="1">
    <location>
        <begin position="32"/>
        <end position="65"/>
    </location>
</feature>
<comment type="caution">
    <text evidence="2">The sequence shown here is derived from an EMBL/GenBank/DDBJ whole genome shotgun (WGS) entry which is preliminary data.</text>
</comment>
<evidence type="ECO:0000313" key="3">
    <source>
        <dbReference type="Proteomes" id="UP000606974"/>
    </source>
</evidence>
<accession>A0A8H7E9M3</accession>
<evidence type="ECO:0008006" key="4">
    <source>
        <dbReference type="Google" id="ProtNLM"/>
    </source>
</evidence>
<protein>
    <recommendedName>
        <fullName evidence="4">DUF1783-domain-containing protein</fullName>
    </recommendedName>
</protein>
<reference evidence="2" key="1">
    <citation type="submission" date="2020-02" db="EMBL/GenBank/DDBJ databases">
        <authorList>
            <person name="Palmer J.M."/>
        </authorList>
    </citation>
    <scope>NUCLEOTIDE SEQUENCE</scope>
    <source>
        <strain evidence="2">EPUS1.4</strain>
        <tissue evidence="2">Thallus</tissue>
    </source>
</reference>
<dbReference type="PANTHER" id="PTHR28523:SF1">
    <property type="entry name" value="CYTOCHROME C OXIDASE ASSEMBLY FACTOR 1"/>
    <property type="match status" value="1"/>
</dbReference>
<dbReference type="PANTHER" id="PTHR28523">
    <property type="entry name" value="CYTOCHROME C OXIDASE ASSEMBLY FACTOR 1"/>
    <property type="match status" value="1"/>
</dbReference>
<dbReference type="GO" id="GO:0033617">
    <property type="term" value="P:mitochondrial respiratory chain complex IV assembly"/>
    <property type="evidence" value="ECO:0007669"/>
    <property type="project" value="InterPro"/>
</dbReference>
<gene>
    <name evidence="2" type="ORF">GJ744_009779</name>
</gene>
<proteinExistence type="predicted"/>
<keyword evidence="3" id="KW-1185">Reference proteome</keyword>
<evidence type="ECO:0000256" key="1">
    <source>
        <dbReference type="SAM" id="MobiDB-lite"/>
    </source>
</evidence>
<dbReference type="InterPro" id="IPR042432">
    <property type="entry name" value="Coa1_fungi"/>
</dbReference>
<dbReference type="InterPro" id="IPR014807">
    <property type="entry name" value="Coa1"/>
</dbReference>
<dbReference type="Pfam" id="PF08695">
    <property type="entry name" value="Coa1"/>
    <property type="match status" value="1"/>
</dbReference>
<dbReference type="Proteomes" id="UP000606974">
    <property type="component" value="Unassembled WGS sequence"/>
</dbReference>
<sequence length="209" mass="23715">MISPRIIFAQKGARFLQPASHPLLRRPYHLTTPLQQSPQAATSQTRTPYIPAPTESSGPLLSRRPDRELPSLKKSHIWLKTLPLFIAVIAASSLALFNYQKSSSSTVNSILYALRTNHTSREILGEEIYFNSKVPWISGELNQLHGKIDISFWVKGKKGKGKVRFVSMRKRRDGFFETLEWSLQTEDGKVVQLLNTTDGQDPFQKPNTR</sequence>
<evidence type="ECO:0000313" key="2">
    <source>
        <dbReference type="EMBL" id="KAF7513358.1"/>
    </source>
</evidence>
<dbReference type="AlphaFoldDB" id="A0A8H7E9M3"/>
<dbReference type="GO" id="GO:0005743">
    <property type="term" value="C:mitochondrial inner membrane"/>
    <property type="evidence" value="ECO:0007669"/>
    <property type="project" value="TreeGrafter"/>
</dbReference>
<organism evidence="2 3">
    <name type="scientific">Endocarpon pusillum</name>
    <dbReference type="NCBI Taxonomy" id="364733"/>
    <lineage>
        <taxon>Eukaryota</taxon>
        <taxon>Fungi</taxon>
        <taxon>Dikarya</taxon>
        <taxon>Ascomycota</taxon>
        <taxon>Pezizomycotina</taxon>
        <taxon>Eurotiomycetes</taxon>
        <taxon>Chaetothyriomycetidae</taxon>
        <taxon>Verrucariales</taxon>
        <taxon>Verrucariaceae</taxon>
        <taxon>Endocarpon</taxon>
    </lineage>
</organism>
<dbReference type="OrthoDB" id="2100652at2759"/>
<dbReference type="EMBL" id="JAACFV010000006">
    <property type="protein sequence ID" value="KAF7513358.1"/>
    <property type="molecule type" value="Genomic_DNA"/>
</dbReference>
<feature type="compositionally biased region" description="Polar residues" evidence="1">
    <location>
        <begin position="32"/>
        <end position="47"/>
    </location>
</feature>